<sequence>MSNFPSTSKSPEPVAIASSSSTKNILVQPSSQTSAVSPDSQDSYGFTIVKRKNKPKISSKSQSTNNQIKTNTATKFWKKSPQTSASEKAKNKILENKPDKQKISTAKAANSTSDSSEEISSDTDTDLTVTSAPEASNTQKNRARSKSEKS</sequence>
<organism evidence="2 3">
    <name type="scientific">Araneus ventricosus</name>
    <name type="common">Orbweaver spider</name>
    <name type="synonym">Epeira ventricosa</name>
    <dbReference type="NCBI Taxonomy" id="182803"/>
    <lineage>
        <taxon>Eukaryota</taxon>
        <taxon>Metazoa</taxon>
        <taxon>Ecdysozoa</taxon>
        <taxon>Arthropoda</taxon>
        <taxon>Chelicerata</taxon>
        <taxon>Arachnida</taxon>
        <taxon>Araneae</taxon>
        <taxon>Araneomorphae</taxon>
        <taxon>Entelegynae</taxon>
        <taxon>Araneoidea</taxon>
        <taxon>Araneidae</taxon>
        <taxon>Araneus</taxon>
    </lineage>
</organism>
<accession>A0A4Y2BK66</accession>
<feature type="compositionally biased region" description="Basic and acidic residues" evidence="1">
    <location>
        <begin position="87"/>
        <end position="102"/>
    </location>
</feature>
<dbReference type="Proteomes" id="UP000499080">
    <property type="component" value="Unassembled WGS sequence"/>
</dbReference>
<feature type="compositionally biased region" description="Acidic residues" evidence="1">
    <location>
        <begin position="115"/>
        <end position="125"/>
    </location>
</feature>
<dbReference type="EMBL" id="BGPR01000081">
    <property type="protein sequence ID" value="GBL91755.1"/>
    <property type="molecule type" value="Genomic_DNA"/>
</dbReference>
<evidence type="ECO:0000256" key="1">
    <source>
        <dbReference type="SAM" id="MobiDB-lite"/>
    </source>
</evidence>
<dbReference type="AlphaFoldDB" id="A0A4Y2BK66"/>
<feature type="compositionally biased region" description="Polar residues" evidence="1">
    <location>
        <begin position="58"/>
        <end position="86"/>
    </location>
</feature>
<protein>
    <submittedName>
        <fullName evidence="2">Uncharacterized protein</fullName>
    </submittedName>
</protein>
<reference evidence="2 3" key="1">
    <citation type="journal article" date="2019" name="Sci. Rep.">
        <title>Orb-weaving spider Araneus ventricosus genome elucidates the spidroin gene catalogue.</title>
        <authorList>
            <person name="Kono N."/>
            <person name="Nakamura H."/>
            <person name="Ohtoshi R."/>
            <person name="Moran D.A.P."/>
            <person name="Shinohara A."/>
            <person name="Yoshida Y."/>
            <person name="Fujiwara M."/>
            <person name="Mori M."/>
            <person name="Tomita M."/>
            <person name="Arakawa K."/>
        </authorList>
    </citation>
    <scope>NUCLEOTIDE SEQUENCE [LARGE SCALE GENOMIC DNA]</scope>
</reference>
<name>A0A4Y2BK66_ARAVE</name>
<proteinExistence type="predicted"/>
<feature type="compositionally biased region" description="Polar residues" evidence="1">
    <location>
        <begin position="1"/>
        <end position="10"/>
    </location>
</feature>
<feature type="compositionally biased region" description="Polar residues" evidence="1">
    <location>
        <begin position="17"/>
        <end position="44"/>
    </location>
</feature>
<keyword evidence="3" id="KW-1185">Reference proteome</keyword>
<comment type="caution">
    <text evidence="2">The sequence shown here is derived from an EMBL/GenBank/DDBJ whole genome shotgun (WGS) entry which is preliminary data.</text>
</comment>
<evidence type="ECO:0000313" key="3">
    <source>
        <dbReference type="Proteomes" id="UP000499080"/>
    </source>
</evidence>
<gene>
    <name evidence="2" type="ORF">AVEN_71392_1</name>
</gene>
<feature type="region of interest" description="Disordered" evidence="1">
    <location>
        <begin position="1"/>
        <end position="150"/>
    </location>
</feature>
<evidence type="ECO:0000313" key="2">
    <source>
        <dbReference type="EMBL" id="GBL91755.1"/>
    </source>
</evidence>